<keyword evidence="8 16" id="KW-0862">Zinc</keyword>
<evidence type="ECO:0000256" key="9">
    <source>
        <dbReference type="ARBA" id="ARBA00022840"/>
    </source>
</evidence>
<dbReference type="GO" id="GO:0000049">
    <property type="term" value="F:tRNA binding"/>
    <property type="evidence" value="ECO:0007669"/>
    <property type="project" value="UniProtKB-KW"/>
</dbReference>
<dbReference type="InterPro" id="IPR018269">
    <property type="entry name" value="Ribosomal_uS13_CS"/>
</dbReference>
<keyword evidence="12" id="KW-0689">Ribosomal protein</keyword>
<feature type="coiled-coil region" evidence="17">
    <location>
        <begin position="367"/>
        <end position="394"/>
    </location>
</feature>
<keyword evidence="4 16" id="KW-0820">tRNA-binding</keyword>
<evidence type="ECO:0000256" key="7">
    <source>
        <dbReference type="ARBA" id="ARBA00022741"/>
    </source>
</evidence>
<dbReference type="InterPro" id="IPR018164">
    <property type="entry name" value="Ala-tRNA-synth_IIc_N"/>
</dbReference>
<dbReference type="GO" id="GO:0008270">
    <property type="term" value="F:zinc ion binding"/>
    <property type="evidence" value="ECO:0007669"/>
    <property type="project" value="UniProtKB-UniRule"/>
</dbReference>
<evidence type="ECO:0000256" key="18">
    <source>
        <dbReference type="SAM" id="MobiDB-lite"/>
    </source>
</evidence>
<comment type="domain">
    <text evidence="16">Consists of three domains; the N-terminal catalytic domain, the editing domain and the C-terminal C-Ala domain. The editing domain removes incorrectly charged amino acids, while the C-Ala domain, along with tRNA(Ala), serves as a bridge to cooperatively bring together the editing and aminoacylation centers thus stimulating deacylation of misacylated tRNAs.</text>
</comment>
<dbReference type="EMBL" id="LUEZ02000041">
    <property type="protein sequence ID" value="RDB25439.1"/>
    <property type="molecule type" value="Genomic_DNA"/>
</dbReference>
<comment type="similarity">
    <text evidence="2">Belongs to the class-II aminoacyl-tRNA synthetase family. Alax-L subfamily.</text>
</comment>
<dbReference type="InterPro" id="IPR027437">
    <property type="entry name" value="Rbsml_uS13_C"/>
</dbReference>
<dbReference type="PANTHER" id="PTHR11777:SF9">
    <property type="entry name" value="ALANINE--TRNA LIGASE, CYTOPLASMIC"/>
    <property type="match status" value="1"/>
</dbReference>
<dbReference type="Gene3D" id="4.10.910.10">
    <property type="entry name" value="30s ribosomal protein s13, domain 2"/>
    <property type="match status" value="1"/>
</dbReference>
<dbReference type="InterPro" id="IPR010979">
    <property type="entry name" value="Ribosomal_uS13-like_H2TH"/>
</dbReference>
<feature type="binding site" evidence="16">
    <location>
        <position position="604"/>
    </location>
    <ligand>
        <name>Zn(2+)</name>
        <dbReference type="ChEBI" id="CHEBI:29105"/>
    </ligand>
</feature>
<dbReference type="PROSITE" id="PS00646">
    <property type="entry name" value="RIBOSOMAL_S13_1"/>
    <property type="match status" value="1"/>
</dbReference>
<dbReference type="NCBIfam" id="TIGR00344">
    <property type="entry name" value="alaS"/>
    <property type="match status" value="1"/>
</dbReference>
<dbReference type="HAMAP" id="MF_00036_B">
    <property type="entry name" value="Ala_tRNA_synth_B"/>
    <property type="match status" value="1"/>
</dbReference>
<keyword evidence="9 16" id="KW-0067">ATP-binding</keyword>
<dbReference type="SMART" id="SM00863">
    <property type="entry name" value="tRNA_SAD"/>
    <property type="match status" value="1"/>
</dbReference>
<dbReference type="Pfam" id="PF02272">
    <property type="entry name" value="DHHA1"/>
    <property type="match status" value="1"/>
</dbReference>
<dbReference type="InParanoid" id="A0A369JT17"/>
<dbReference type="InterPro" id="IPR045864">
    <property type="entry name" value="aa-tRNA-synth_II/BPL/LPL"/>
</dbReference>
<dbReference type="OrthoDB" id="2423964at2759"/>
<comment type="function">
    <text evidence="16">Catalyzes the attachment of alanine to tRNA(Ala) in a two-step reaction: alanine is first activated by ATP to form Ala-AMP and then transferred to the acceptor end of tRNA(Ala). Also edits incorrectly charged tRNA(Ala) via its editing domain.</text>
</comment>
<dbReference type="Gene3D" id="3.30.930.10">
    <property type="entry name" value="Bira Bifunctional Protein, Domain 2"/>
    <property type="match status" value="1"/>
</dbReference>
<dbReference type="SUPFAM" id="SSF55681">
    <property type="entry name" value="Class II aaRS and biotin synthetases"/>
    <property type="match status" value="1"/>
</dbReference>
<dbReference type="SUPFAM" id="SSF46946">
    <property type="entry name" value="S13-like H2TH domain"/>
    <property type="match status" value="1"/>
</dbReference>
<evidence type="ECO:0000256" key="1">
    <source>
        <dbReference type="ARBA" id="ARBA00008080"/>
    </source>
</evidence>
<feature type="domain" description="Alanyl-transfer RNA synthetases family profile" evidence="19">
    <location>
        <begin position="10"/>
        <end position="766"/>
    </location>
</feature>
<dbReference type="InterPro" id="IPR001892">
    <property type="entry name" value="Ribosomal_uS13"/>
</dbReference>
<evidence type="ECO:0000313" key="21">
    <source>
        <dbReference type="Proteomes" id="UP000076154"/>
    </source>
</evidence>
<proteinExistence type="inferred from homology"/>
<evidence type="ECO:0000256" key="4">
    <source>
        <dbReference type="ARBA" id="ARBA00022555"/>
    </source>
</evidence>
<dbReference type="InterPro" id="IPR002318">
    <property type="entry name" value="Ala-tRNA-lgiase_IIc"/>
</dbReference>
<dbReference type="InterPro" id="IPR003156">
    <property type="entry name" value="DHHA1_dom"/>
</dbReference>
<accession>A0A369JT17</accession>
<comment type="subcellular location">
    <subcellularLocation>
        <location evidence="16">Mitochondrion</location>
    </subcellularLocation>
    <subcellularLocation>
        <location evidence="16">Cytoplasm</location>
    </subcellularLocation>
</comment>
<dbReference type="GO" id="GO:0005840">
    <property type="term" value="C:ribosome"/>
    <property type="evidence" value="ECO:0007669"/>
    <property type="project" value="UniProtKB-KW"/>
</dbReference>
<sequence>MPNQPYTGSWTATKVREQFFTFFRSKNHTFVPSSPTIPYDDPTLLFANAGMNQYKSIFLGTVDPHSDMSKLKRAFNSQKCIRAGGKHNDLEDVGKDSYHHTFFEMLGNWSFGDYFKKEAVAYSWELLTDVYGLPKDRLYVSYFEGDLKNGLEPDLEAKQYWIDQGVPEDHILPGDAKDNFWEMGATGPCGPCSEIHFDRIGGRNAAHLVNQDDPDVLEIWNNVFIQFNREDDGSLRPLPSKHVDTGMGFERLVSVVQDKRSNYDTDVFTPIFEKVQQLTGVRPYEGRFGDDDKDGIDTAYRVVADHVRTLTFALSDGGVPNNVGRGYVLRRILRRGARYARKKLGVNIGSFFSSLMPVVVENMGDVFPEITKRLDELKEILDEEEESFSRTLDRGEKLFDQFAQTAKEKGVKELSGGDVWRLYDTFGFPVDLTRLMAEELGLGVNDQEFEAAQAASKEASKATKKKGNTGIVKLDVHDIAVLEKNDTIPKTDDSPKFNLGNITTSVKAIFYNKSFLSSTSDIPQDAIFGLLLDRTSFYAEAGGQEYDTGNIVVDGVADFEVTNVQVYNGYVLHTGNLKYGSLNVGDEVVSSYDELRRWPLRNNHTATHILNYALREVLGDHIDQKGSLVAPTKLRFDFSHKAQIALPELSQIETMCLDWIKRNVRVYSKNLDLKTAHRIPGLRAVFGETYPDPVRVVTLEYDVEDIAKDVENLKWRKTSVEFCGGTHVAKTGDIKDFVITEESGIAKGIRRIVAVTGYEAHEVTRVADVLKGKLDALEQVTGKEKDAGLKALSVELGQSDISVTKKAELKDRLAAVRKAFDKQNKEKEMAANKEAVDALQQYFKDNEKSEAFLAILNVEGNSKILQSVVLQGKILGKAVYVLSVDTEGGKVAHVNYVPPSLKEKGVDARTWASRVTEILGGKAGGKEDSAQGVGSEVLKVDEALAVAQEYLSNTLSINPGVRKASTNATMSLVVPEAHQQFQHILRLLNTNVDGKRKVMYALTEIKGVGRRYSNLVCKKADVDLNKRAGELNSDELERIVTIIQNPTQFKIPTWFLNRQKDIVDGKNSQILSNGVDSKLRDDLERLKKIRAHRGLRHYWGLRVRGQHTKTTGRRGKTVGVSKKRN</sequence>
<dbReference type="FunFam" id="3.30.930.10:FF:000011">
    <property type="entry name" value="Alanine--tRNA ligase, cytoplasmic"/>
    <property type="match status" value="1"/>
</dbReference>
<keyword evidence="14" id="KW-0687">Ribonucleoprotein</keyword>
<dbReference type="HAMAP" id="MF_01315">
    <property type="entry name" value="Ribosomal_uS13"/>
    <property type="match status" value="1"/>
</dbReference>
<keyword evidence="7 16" id="KW-0547">Nucleotide-binding</keyword>
<dbReference type="CDD" id="cd00673">
    <property type="entry name" value="AlaRS_core"/>
    <property type="match status" value="1"/>
</dbReference>
<dbReference type="PANTHER" id="PTHR11777">
    <property type="entry name" value="ALANYL-TRNA SYNTHETASE"/>
    <property type="match status" value="1"/>
</dbReference>
<keyword evidence="3 16" id="KW-0963">Cytoplasm</keyword>
<dbReference type="FunFam" id="1.10.8.50:FF:000002">
    <property type="entry name" value="40S ribosomal protein S18"/>
    <property type="match status" value="1"/>
</dbReference>
<evidence type="ECO:0000256" key="6">
    <source>
        <dbReference type="ARBA" id="ARBA00022723"/>
    </source>
</evidence>
<dbReference type="Pfam" id="PF26023">
    <property type="entry name" value="ALA1"/>
    <property type="match status" value="1"/>
</dbReference>
<dbReference type="Gene3D" id="3.10.310.40">
    <property type="match status" value="1"/>
</dbReference>
<evidence type="ECO:0000256" key="13">
    <source>
        <dbReference type="ARBA" id="ARBA00023146"/>
    </source>
</evidence>
<evidence type="ECO:0000256" key="14">
    <source>
        <dbReference type="ARBA" id="ARBA00023274"/>
    </source>
</evidence>
<evidence type="ECO:0000256" key="2">
    <source>
        <dbReference type="ARBA" id="ARBA00008429"/>
    </source>
</evidence>
<feature type="binding site" evidence="16">
    <location>
        <position position="727"/>
    </location>
    <ligand>
        <name>Zn(2+)</name>
        <dbReference type="ChEBI" id="CHEBI:29105"/>
    </ligand>
</feature>
<evidence type="ECO:0000256" key="5">
    <source>
        <dbReference type="ARBA" id="ARBA00022598"/>
    </source>
</evidence>
<evidence type="ECO:0000256" key="15">
    <source>
        <dbReference type="ARBA" id="ARBA00048300"/>
    </source>
</evidence>
<evidence type="ECO:0000259" key="19">
    <source>
        <dbReference type="PROSITE" id="PS50860"/>
    </source>
</evidence>
<comment type="caution">
    <text evidence="20">The sequence shown here is derived from an EMBL/GenBank/DDBJ whole genome shotgun (WGS) entry which is preliminary data.</text>
</comment>
<dbReference type="EC" id="6.1.1.7" evidence="16"/>
<dbReference type="PRINTS" id="PR00980">
    <property type="entry name" value="TRNASYNTHALA"/>
</dbReference>
<feature type="binding site" evidence="16">
    <location>
        <position position="723"/>
    </location>
    <ligand>
        <name>Zn(2+)</name>
        <dbReference type="ChEBI" id="CHEBI:29105"/>
    </ligand>
</feature>
<dbReference type="InterPro" id="IPR059090">
    <property type="entry name" value="ALA1_helical"/>
</dbReference>
<keyword evidence="17" id="KW-0175">Coiled coil</keyword>
<name>A0A369JT17_HYPMA</name>
<dbReference type="SUPFAM" id="SSF55186">
    <property type="entry name" value="ThrRS/AlaRS common domain"/>
    <property type="match status" value="1"/>
</dbReference>
<dbReference type="InterPro" id="IPR018163">
    <property type="entry name" value="Thr/Ala-tRNA-synth_IIc_edit"/>
</dbReference>
<evidence type="ECO:0000256" key="3">
    <source>
        <dbReference type="ARBA" id="ARBA00022490"/>
    </source>
</evidence>
<dbReference type="SUPFAM" id="SSF101353">
    <property type="entry name" value="Putative anticodon-binding domain of alanyl-tRNA synthetase (AlaRS)"/>
    <property type="match status" value="1"/>
</dbReference>
<keyword evidence="16" id="KW-0496">Mitochondrion</keyword>
<comment type="cofactor">
    <cofactor evidence="16">
        <name>Zn(2+)</name>
        <dbReference type="ChEBI" id="CHEBI:29105"/>
    </cofactor>
    <text evidence="16">Binds 1 zinc ion per subunit.</text>
</comment>
<evidence type="ECO:0000256" key="17">
    <source>
        <dbReference type="SAM" id="Coils"/>
    </source>
</evidence>
<dbReference type="GO" id="GO:0070143">
    <property type="term" value="P:mitochondrial alanyl-tRNA aminoacylation"/>
    <property type="evidence" value="ECO:0007669"/>
    <property type="project" value="UniProtKB-UniRule"/>
</dbReference>
<dbReference type="InterPro" id="IPR012947">
    <property type="entry name" value="tRNA_SAD"/>
</dbReference>
<gene>
    <name evidence="20" type="primary">ala1</name>
    <name evidence="16" type="synonym">ALA1</name>
    <name evidence="20" type="ORF">Hypma_008112</name>
</gene>
<keyword evidence="11 16" id="KW-0648">Protein biosynthesis</keyword>
<feature type="region of interest" description="Disordered" evidence="18">
    <location>
        <begin position="1106"/>
        <end position="1125"/>
    </location>
</feature>
<evidence type="ECO:0000313" key="20">
    <source>
        <dbReference type="EMBL" id="RDB25439.1"/>
    </source>
</evidence>
<dbReference type="InterPro" id="IPR023033">
    <property type="entry name" value="Ala_tRNA_ligase_euk/bac"/>
</dbReference>
<dbReference type="InterPro" id="IPR009000">
    <property type="entry name" value="Transl_B-barrel_sf"/>
</dbReference>
<dbReference type="PROSITE" id="PS50860">
    <property type="entry name" value="AA_TRNA_LIGASE_II_ALA"/>
    <property type="match status" value="1"/>
</dbReference>
<dbReference type="GO" id="GO:0004813">
    <property type="term" value="F:alanine-tRNA ligase activity"/>
    <property type="evidence" value="ECO:0007669"/>
    <property type="project" value="UniProtKB-UniRule"/>
</dbReference>
<keyword evidence="6 16" id="KW-0479">Metal-binding</keyword>
<keyword evidence="13 16" id="KW-0030">Aminoacyl-tRNA synthetase</keyword>
<dbReference type="Pfam" id="PF01411">
    <property type="entry name" value="tRNA-synt_2c"/>
    <property type="match status" value="1"/>
</dbReference>
<dbReference type="InterPro" id="IPR050058">
    <property type="entry name" value="Ala-tRNA_ligase"/>
</dbReference>
<dbReference type="GO" id="GO:1990904">
    <property type="term" value="C:ribonucleoprotein complex"/>
    <property type="evidence" value="ECO:0007669"/>
    <property type="project" value="UniProtKB-KW"/>
</dbReference>
<dbReference type="FunFam" id="4.10.910.10:FF:000002">
    <property type="entry name" value="40S ribosomal protein S18"/>
    <property type="match status" value="1"/>
</dbReference>
<reference evidence="20" key="1">
    <citation type="submission" date="2018-04" db="EMBL/GenBank/DDBJ databases">
        <title>Whole genome sequencing of Hypsizygus marmoreus.</title>
        <authorList>
            <person name="Choi I.-G."/>
            <person name="Min B."/>
            <person name="Kim J.-G."/>
            <person name="Kim S."/>
            <person name="Oh Y.-L."/>
            <person name="Kong W.-S."/>
            <person name="Park H."/>
            <person name="Jeong J."/>
            <person name="Song E.-S."/>
        </authorList>
    </citation>
    <scope>NUCLEOTIDE SEQUENCE [LARGE SCALE GENOMIC DNA]</scope>
    <source>
        <strain evidence="20">51987-8</strain>
    </source>
</reference>
<dbReference type="Gene3D" id="1.10.8.50">
    <property type="match status" value="1"/>
</dbReference>
<dbReference type="GO" id="GO:0003735">
    <property type="term" value="F:structural constituent of ribosome"/>
    <property type="evidence" value="ECO:0007669"/>
    <property type="project" value="InterPro"/>
</dbReference>
<dbReference type="Pfam" id="PF00416">
    <property type="entry name" value="Ribosomal_S13"/>
    <property type="match status" value="1"/>
</dbReference>
<dbReference type="Gene3D" id="3.30.980.10">
    <property type="entry name" value="Threonyl-trna Synthetase, Chain A, domain 2"/>
    <property type="match status" value="1"/>
</dbReference>
<dbReference type="FunFam" id="3.10.310.40:FF:000001">
    <property type="entry name" value="Alanine--tRNA ligase"/>
    <property type="match status" value="1"/>
</dbReference>
<comment type="similarity">
    <text evidence="1">Belongs to the universal ribosomal protein uS13 family.</text>
</comment>
<dbReference type="NCBIfam" id="NF003140">
    <property type="entry name" value="PRK04053.1"/>
    <property type="match status" value="1"/>
</dbReference>
<dbReference type="GO" id="GO:0005524">
    <property type="term" value="F:ATP binding"/>
    <property type="evidence" value="ECO:0007669"/>
    <property type="project" value="UniProtKB-UniRule"/>
</dbReference>
<comment type="catalytic activity">
    <reaction evidence="15 16">
        <text>tRNA(Ala) + L-alanine + ATP = L-alanyl-tRNA(Ala) + AMP + diphosphate</text>
        <dbReference type="Rhea" id="RHEA:12540"/>
        <dbReference type="Rhea" id="RHEA-COMP:9657"/>
        <dbReference type="Rhea" id="RHEA-COMP:9923"/>
        <dbReference type="ChEBI" id="CHEBI:30616"/>
        <dbReference type="ChEBI" id="CHEBI:33019"/>
        <dbReference type="ChEBI" id="CHEBI:57972"/>
        <dbReference type="ChEBI" id="CHEBI:78442"/>
        <dbReference type="ChEBI" id="CHEBI:78497"/>
        <dbReference type="ChEBI" id="CHEBI:456215"/>
        <dbReference type="EC" id="6.1.1.7"/>
    </reaction>
</comment>
<dbReference type="GO" id="GO:0005739">
    <property type="term" value="C:mitochondrion"/>
    <property type="evidence" value="ECO:0007669"/>
    <property type="project" value="UniProtKB-SubCell"/>
</dbReference>
<dbReference type="GO" id="GO:0002161">
    <property type="term" value="F:aminoacyl-tRNA deacylase activity"/>
    <property type="evidence" value="ECO:0007669"/>
    <property type="project" value="TreeGrafter"/>
</dbReference>
<evidence type="ECO:0000256" key="16">
    <source>
        <dbReference type="HAMAP-Rule" id="MF_03133"/>
    </source>
</evidence>
<evidence type="ECO:0000256" key="11">
    <source>
        <dbReference type="ARBA" id="ARBA00022917"/>
    </source>
</evidence>
<keyword evidence="10 16" id="KW-0694">RNA-binding</keyword>
<dbReference type="InterPro" id="IPR018162">
    <property type="entry name" value="Ala-tRNA-ligase_IIc_anticod-bd"/>
</dbReference>
<keyword evidence="21" id="KW-1185">Reference proteome</keyword>
<dbReference type="STRING" id="39966.A0A369JT17"/>
<keyword evidence="5 16" id="KW-0436">Ligase</keyword>
<feature type="binding site" evidence="16">
    <location>
        <position position="608"/>
    </location>
    <ligand>
        <name>Zn(2+)</name>
        <dbReference type="ChEBI" id="CHEBI:29105"/>
    </ligand>
</feature>
<dbReference type="Pfam" id="PF07973">
    <property type="entry name" value="tRNA_SAD"/>
    <property type="match status" value="1"/>
</dbReference>
<protein>
    <recommendedName>
        <fullName evidence="16">Alanine--tRNA ligase</fullName>
        <ecNumber evidence="16">6.1.1.7</ecNumber>
    </recommendedName>
    <alternativeName>
        <fullName evidence="16">Alanyl-tRNA synthetase</fullName>
        <shortName evidence="16">AlaRS</shortName>
    </alternativeName>
</protein>
<dbReference type="SUPFAM" id="SSF50447">
    <property type="entry name" value="Translation proteins"/>
    <property type="match status" value="1"/>
</dbReference>
<dbReference type="PROSITE" id="PS50159">
    <property type="entry name" value="RIBOSOMAL_S13_2"/>
    <property type="match status" value="1"/>
</dbReference>
<dbReference type="Gene3D" id="2.40.30.130">
    <property type="match status" value="1"/>
</dbReference>
<dbReference type="Proteomes" id="UP000076154">
    <property type="component" value="Unassembled WGS sequence"/>
</dbReference>
<evidence type="ECO:0000256" key="8">
    <source>
        <dbReference type="ARBA" id="ARBA00022833"/>
    </source>
</evidence>
<comment type="subunit">
    <text evidence="16">Monomer.</text>
</comment>
<dbReference type="FunFam" id="3.30.980.10:FF:000004">
    <property type="entry name" value="Alanine--tRNA ligase, cytoplasmic"/>
    <property type="match status" value="1"/>
</dbReference>
<organism evidence="20 21">
    <name type="scientific">Hypsizygus marmoreus</name>
    <name type="common">White beech mushroom</name>
    <name type="synonym">Agaricus marmoreus</name>
    <dbReference type="NCBI Taxonomy" id="39966"/>
    <lineage>
        <taxon>Eukaryota</taxon>
        <taxon>Fungi</taxon>
        <taxon>Dikarya</taxon>
        <taxon>Basidiomycota</taxon>
        <taxon>Agaricomycotina</taxon>
        <taxon>Agaricomycetes</taxon>
        <taxon>Agaricomycetidae</taxon>
        <taxon>Agaricales</taxon>
        <taxon>Tricholomatineae</taxon>
        <taxon>Lyophyllaceae</taxon>
        <taxon>Hypsizygus</taxon>
    </lineage>
</organism>
<dbReference type="AlphaFoldDB" id="A0A369JT17"/>
<dbReference type="InterPro" id="IPR018165">
    <property type="entry name" value="Ala-tRNA-synth_IIc_core"/>
</dbReference>
<dbReference type="FunFam" id="2.40.30.130:FF:000004">
    <property type="entry name" value="Alanine--tRNA ligase"/>
    <property type="match status" value="1"/>
</dbReference>
<evidence type="ECO:0000256" key="12">
    <source>
        <dbReference type="ARBA" id="ARBA00022980"/>
    </source>
</evidence>
<dbReference type="FunCoup" id="A0A369JT17">
    <property type="interactions" value="680"/>
</dbReference>
<evidence type="ECO:0000256" key="10">
    <source>
        <dbReference type="ARBA" id="ARBA00022884"/>
    </source>
</evidence>